<dbReference type="SUPFAM" id="SSF51735">
    <property type="entry name" value="NAD(P)-binding Rossmann-fold domains"/>
    <property type="match status" value="1"/>
</dbReference>
<evidence type="ECO:0000256" key="4">
    <source>
        <dbReference type="ARBA" id="ARBA00023002"/>
    </source>
</evidence>
<dbReference type="InterPro" id="IPR036291">
    <property type="entry name" value="NAD(P)-bd_dom_sf"/>
</dbReference>
<dbReference type="PANTHER" id="PTHR43765:SF2">
    <property type="entry name" value="2-DEHYDROPANTOATE 2-REDUCTASE"/>
    <property type="match status" value="1"/>
</dbReference>
<evidence type="ECO:0000256" key="3">
    <source>
        <dbReference type="ARBA" id="ARBA00022857"/>
    </source>
</evidence>
<evidence type="ECO:0000256" key="1">
    <source>
        <dbReference type="ARBA" id="ARBA00007870"/>
    </source>
</evidence>
<dbReference type="SUPFAM" id="SSF48179">
    <property type="entry name" value="6-phosphogluconate dehydrogenase C-terminal domain-like"/>
    <property type="match status" value="1"/>
</dbReference>
<dbReference type="Gene3D" id="1.10.1040.10">
    <property type="entry name" value="N-(1-d-carboxylethyl)-l-norvaline Dehydrogenase, domain 2"/>
    <property type="match status" value="1"/>
</dbReference>
<accession>A0A0V1PUK3</accession>
<dbReference type="PANTHER" id="PTHR43765">
    <property type="entry name" value="2-DEHYDROPANTOATE 2-REDUCTASE-RELATED"/>
    <property type="match status" value="1"/>
</dbReference>
<evidence type="ECO:0000313" key="8">
    <source>
        <dbReference type="EMBL" id="KRZ99871.1"/>
    </source>
</evidence>
<gene>
    <name evidence="8" type="ORF">AC631_04352</name>
</gene>
<evidence type="ECO:0000259" key="6">
    <source>
        <dbReference type="Pfam" id="PF02558"/>
    </source>
</evidence>
<feature type="domain" description="Ketopantoate reductase N-terminal" evidence="6">
    <location>
        <begin position="7"/>
        <end position="173"/>
    </location>
</feature>
<dbReference type="InterPro" id="IPR013752">
    <property type="entry name" value="KPA_reductase"/>
</dbReference>
<evidence type="ECO:0000256" key="5">
    <source>
        <dbReference type="ARBA" id="ARBA00032024"/>
    </source>
</evidence>
<dbReference type="EMBL" id="LMYN01000115">
    <property type="protein sequence ID" value="KRZ99871.1"/>
    <property type="molecule type" value="Genomic_DNA"/>
</dbReference>
<dbReference type="InterPro" id="IPR003710">
    <property type="entry name" value="ApbA"/>
</dbReference>
<dbReference type="GeneID" id="26841361"/>
<dbReference type="InterPro" id="IPR013328">
    <property type="entry name" value="6PGD_dom2"/>
</dbReference>
<dbReference type="GO" id="GO:0015940">
    <property type="term" value="P:pantothenate biosynthetic process"/>
    <property type="evidence" value="ECO:0007669"/>
    <property type="project" value="InterPro"/>
</dbReference>
<dbReference type="Pfam" id="PF02558">
    <property type="entry name" value="ApbA"/>
    <property type="match status" value="1"/>
</dbReference>
<reference evidence="8 9" key="1">
    <citation type="submission" date="2015-11" db="EMBL/GenBank/DDBJ databases">
        <title>The genome of Debaryomyces fabryi.</title>
        <authorList>
            <person name="Tafer H."/>
            <person name="Lopandic K."/>
        </authorList>
    </citation>
    <scope>NUCLEOTIDE SEQUENCE [LARGE SCALE GENOMIC DNA]</scope>
    <source>
        <strain evidence="8 9">CBS 789</strain>
    </source>
</reference>
<sequence>MASNPKVYVLGAGSMGSLVAHEMASKYPNALQMILLFKTQGRLNNFVNNNSELVVVKPRGPNIFTSTSQLAAGRFPPRLKDGKPAPINNLIISTKTYQTKAALEPYIPNLSSSSNILILQNGMGMAQHLTDTFWPNESNRPNILQAISTHGAYKTAPNVIHHVGQGKLTIAQIPRKLDIQKPELAENELPEFIKLLLQTEELNASYLPYKAFLLVQMEKLIVNACINPLTAILDCFNGDLLYGTKIVPIMKRVINEAVQVFKAEYKLLKNIPEANSFLNDDRLLNTVFEICKTTSQNSSSMREDIRSLNNTEIDWINGYIVGLGYQHKIPTPTNKMISSMVKNKLSIDRSLESTATNRALKA</sequence>
<keyword evidence="9" id="KW-1185">Reference proteome</keyword>
<dbReference type="GO" id="GO:0008677">
    <property type="term" value="F:2-dehydropantoate 2-reductase activity"/>
    <property type="evidence" value="ECO:0007669"/>
    <property type="project" value="UniProtKB-EC"/>
</dbReference>
<keyword evidence="3" id="KW-0521">NADP</keyword>
<dbReference type="Gene3D" id="3.40.50.720">
    <property type="entry name" value="NAD(P)-binding Rossmann-like Domain"/>
    <property type="match status" value="1"/>
</dbReference>
<dbReference type="Pfam" id="PF08546">
    <property type="entry name" value="ApbA_C"/>
    <property type="match status" value="1"/>
</dbReference>
<evidence type="ECO:0000256" key="2">
    <source>
        <dbReference type="ARBA" id="ARBA00013014"/>
    </source>
</evidence>
<feature type="domain" description="Ketopantoate reductase C-terminal" evidence="7">
    <location>
        <begin position="213"/>
        <end position="344"/>
    </location>
</feature>
<comment type="similarity">
    <text evidence="1">Belongs to the ketopantoate reductase family.</text>
</comment>
<dbReference type="InterPro" id="IPR013332">
    <property type="entry name" value="KPR_N"/>
</dbReference>
<keyword evidence="4" id="KW-0560">Oxidoreductase</keyword>
<dbReference type="InterPro" id="IPR050838">
    <property type="entry name" value="Ketopantoate_reductase"/>
</dbReference>
<organism evidence="8 9">
    <name type="scientific">Debaryomyces fabryi</name>
    <dbReference type="NCBI Taxonomy" id="58627"/>
    <lineage>
        <taxon>Eukaryota</taxon>
        <taxon>Fungi</taxon>
        <taxon>Dikarya</taxon>
        <taxon>Ascomycota</taxon>
        <taxon>Saccharomycotina</taxon>
        <taxon>Pichiomycetes</taxon>
        <taxon>Debaryomycetaceae</taxon>
        <taxon>Debaryomyces</taxon>
    </lineage>
</organism>
<dbReference type="EC" id="1.1.1.169" evidence="2"/>
<comment type="caution">
    <text evidence="8">The sequence shown here is derived from an EMBL/GenBank/DDBJ whole genome shotgun (WGS) entry which is preliminary data.</text>
</comment>
<dbReference type="OrthoDB" id="73846at2759"/>
<name>A0A0V1PUK3_9ASCO</name>
<evidence type="ECO:0000259" key="7">
    <source>
        <dbReference type="Pfam" id="PF08546"/>
    </source>
</evidence>
<dbReference type="GO" id="GO:0050661">
    <property type="term" value="F:NADP binding"/>
    <property type="evidence" value="ECO:0007669"/>
    <property type="project" value="TreeGrafter"/>
</dbReference>
<proteinExistence type="inferred from homology"/>
<dbReference type="NCBIfam" id="TIGR00745">
    <property type="entry name" value="apbA_panE"/>
    <property type="match status" value="1"/>
</dbReference>
<protein>
    <recommendedName>
        <fullName evidence="2">2-dehydropantoate 2-reductase</fullName>
        <ecNumber evidence="2">1.1.1.169</ecNumber>
    </recommendedName>
    <alternativeName>
        <fullName evidence="5">Ketopantoate reductase</fullName>
    </alternativeName>
</protein>
<dbReference type="InterPro" id="IPR008927">
    <property type="entry name" value="6-PGluconate_DH-like_C_sf"/>
</dbReference>
<dbReference type="AlphaFoldDB" id="A0A0V1PUK3"/>
<evidence type="ECO:0000313" key="9">
    <source>
        <dbReference type="Proteomes" id="UP000054251"/>
    </source>
</evidence>
<dbReference type="GO" id="GO:0005739">
    <property type="term" value="C:mitochondrion"/>
    <property type="evidence" value="ECO:0007669"/>
    <property type="project" value="TreeGrafter"/>
</dbReference>
<dbReference type="RefSeq" id="XP_015465974.1">
    <property type="nucleotide sequence ID" value="XM_015613181.1"/>
</dbReference>
<dbReference type="Proteomes" id="UP000054251">
    <property type="component" value="Unassembled WGS sequence"/>
</dbReference>